<dbReference type="Proteomes" id="UP000026915">
    <property type="component" value="Chromosome 10"/>
</dbReference>
<organism evidence="4 5">
    <name type="scientific">Theobroma cacao</name>
    <name type="common">Cacao</name>
    <name type="synonym">Cocoa</name>
    <dbReference type="NCBI Taxonomy" id="3641"/>
    <lineage>
        <taxon>Eukaryota</taxon>
        <taxon>Viridiplantae</taxon>
        <taxon>Streptophyta</taxon>
        <taxon>Embryophyta</taxon>
        <taxon>Tracheophyta</taxon>
        <taxon>Spermatophyta</taxon>
        <taxon>Magnoliopsida</taxon>
        <taxon>eudicotyledons</taxon>
        <taxon>Gunneridae</taxon>
        <taxon>Pentapetalae</taxon>
        <taxon>rosids</taxon>
        <taxon>malvids</taxon>
        <taxon>Malvales</taxon>
        <taxon>Malvaceae</taxon>
        <taxon>Byttnerioideae</taxon>
        <taxon>Theobroma</taxon>
    </lineage>
</organism>
<evidence type="ECO:0000259" key="3">
    <source>
        <dbReference type="Pfam" id="PF05617"/>
    </source>
</evidence>
<dbReference type="PRINTS" id="PR01218">
    <property type="entry name" value="PSTLEXTENSIN"/>
</dbReference>
<dbReference type="PANTHER" id="PTHR31350:SF29">
    <property type="entry name" value="PROTEIN SIRB1 N-TERMINAL DOMAIN-CONTAINING PROTEIN"/>
    <property type="match status" value="1"/>
</dbReference>
<name>A0A061FYA9_THECC</name>
<keyword evidence="5" id="KW-1185">Reference proteome</keyword>
<dbReference type="AlphaFoldDB" id="A0A061FYA9"/>
<dbReference type="InterPro" id="IPR008502">
    <property type="entry name" value="Prolamin-like"/>
</dbReference>
<dbReference type="eggNOG" id="KOG4475">
    <property type="taxonomic scope" value="Eukaryota"/>
</dbReference>
<evidence type="ECO:0000313" key="4">
    <source>
        <dbReference type="EMBL" id="EOY19779.1"/>
    </source>
</evidence>
<dbReference type="PANTHER" id="PTHR31350">
    <property type="entry name" value="SI:DKEY-261L7.2"/>
    <property type="match status" value="1"/>
</dbReference>
<reference evidence="4 5" key="1">
    <citation type="journal article" date="2013" name="Genome Biol.">
        <title>The genome sequence of the most widely cultivated cacao type and its use to identify candidate genes regulating pod color.</title>
        <authorList>
            <person name="Motamayor J.C."/>
            <person name="Mockaitis K."/>
            <person name="Schmutz J."/>
            <person name="Haiminen N."/>
            <person name="Iii D.L."/>
            <person name="Cornejo O."/>
            <person name="Findley S.D."/>
            <person name="Zheng P."/>
            <person name="Utro F."/>
            <person name="Royaert S."/>
            <person name="Saski C."/>
            <person name="Jenkins J."/>
            <person name="Podicheti R."/>
            <person name="Zhao M."/>
            <person name="Scheffler B.E."/>
            <person name="Stack J.C."/>
            <person name="Feltus F.A."/>
            <person name="Mustiga G.M."/>
            <person name="Amores F."/>
            <person name="Phillips W."/>
            <person name="Marelli J.P."/>
            <person name="May G.D."/>
            <person name="Shapiro H."/>
            <person name="Ma J."/>
            <person name="Bustamante C.D."/>
            <person name="Schnell R.J."/>
            <person name="Main D."/>
            <person name="Gilbert D."/>
            <person name="Parida L."/>
            <person name="Kuhn D.N."/>
        </authorList>
    </citation>
    <scope>NUCLEOTIDE SEQUENCE [LARGE SCALE GENOMIC DNA]</scope>
    <source>
        <strain evidence="5">cv. Matina 1-6</strain>
    </source>
</reference>
<dbReference type="EMBL" id="CM001888">
    <property type="protein sequence ID" value="EOY19779.1"/>
    <property type="molecule type" value="Genomic_DNA"/>
</dbReference>
<evidence type="ECO:0000256" key="2">
    <source>
        <dbReference type="SAM" id="MobiDB-lite"/>
    </source>
</evidence>
<proteinExistence type="predicted"/>
<protein>
    <recommendedName>
        <fullName evidence="3">Prolamin-like domain-containing protein</fullName>
    </recommendedName>
</protein>
<evidence type="ECO:0000256" key="1">
    <source>
        <dbReference type="ARBA" id="ARBA00022729"/>
    </source>
</evidence>
<sequence length="797" mass="87036">MSSITAASSSSLWLLPKPSPSKFSKFPPCPSFSPSSPPCYRVVCRSGSPQRASTDLSSALHDALDSTGIDTSHAREARKSFVLQIQKLSDIERETSISINRCVDLGRTALYIAAEDDSLISHSSVPLPVDAFLERLDDLSMGYCSHYNSSCRSSQENFLESIEKYLFVKKGFRRSSAKNQAEPRALYLHSVLTHRSAYDKQKSKESDQPHIMTVQMLMEEILRNLKDAFWPFQHDHADSLFLRAAHAANCIDKYNGIQESGYQLASAKAAQHRLERGVWTSVHFGDMRRALAACERLILLQTEPKEMRDYSVLLYHCGLYEQALKYLELYQDTKSSSSENQPTNSVSNLEEDAVQKLIVRLNLIAMEEVSLVGALTPEAPSPCNQKPPLPPLPQPPTVPPQPPSPQPKPPQPPQPPSPSPQPKPPQPPSPQPKPPQPPSPQPKLPQPPSPQPPLPQPKPPQPPSPQPPSPQPKPPQPPSPQPKPPQPPSHQPPSPQPKPPQPPSPQPPSPQPPSPQPKLPQPPSPQPPSPQPKPPQPPSPQPKPPQPPLPQPPSPQPKPPQPPSPQPPSSQPKPPQPPSPQPPSPQPKLPPPSPQPPLPQPKLPPQPPSTQPPSPQPKPPQPPSPQPPLPQPKPPQPPSPQPPTAPPQPPLPQPPPAPPQPPLPQPPPALPQPPLPQPPPALPQPPLPQPPPPLQPGCPPPPDCNSDCEHPPEPDWPPYEPWVPPLINQNWKCWQSLNSIGNCIEEIIISVRTGNIVVGSACCYAFKDISDDCFNRMFVPYNPVLPLAIREHCFSLP</sequence>
<dbReference type="Pfam" id="PF05617">
    <property type="entry name" value="Prolamin_like"/>
    <property type="match status" value="1"/>
</dbReference>
<feature type="domain" description="Prolamin-like" evidence="3">
    <location>
        <begin position="732"/>
        <end position="780"/>
    </location>
</feature>
<dbReference type="InParanoid" id="A0A061FYA9"/>
<dbReference type="HOGENOM" id="CLU_352827_0_0_1"/>
<dbReference type="InterPro" id="IPR003882">
    <property type="entry name" value="Pistil_extensin"/>
</dbReference>
<evidence type="ECO:0000313" key="5">
    <source>
        <dbReference type="Proteomes" id="UP000026915"/>
    </source>
</evidence>
<feature type="region of interest" description="Disordered" evidence="2">
    <location>
        <begin position="377"/>
        <end position="716"/>
    </location>
</feature>
<gene>
    <name evidence="4" type="ORF">TCM_045118</name>
</gene>
<feature type="compositionally biased region" description="Pro residues" evidence="2">
    <location>
        <begin position="385"/>
        <end position="703"/>
    </location>
</feature>
<accession>A0A061FYA9</accession>
<dbReference type="Gramene" id="EOY19779">
    <property type="protein sequence ID" value="EOY19779"/>
    <property type="gene ID" value="TCM_045118"/>
</dbReference>
<keyword evidence="1" id="KW-0732">Signal</keyword>